<proteinExistence type="inferred from homology"/>
<feature type="domain" description="Peptidase M14" evidence="4">
    <location>
        <begin position="132"/>
        <end position="436"/>
    </location>
</feature>
<dbReference type="Proteomes" id="UP001162131">
    <property type="component" value="Unassembled WGS sequence"/>
</dbReference>
<dbReference type="InterPro" id="IPR000834">
    <property type="entry name" value="Peptidase_M14"/>
</dbReference>
<evidence type="ECO:0000256" key="2">
    <source>
        <dbReference type="ARBA" id="ARBA00005988"/>
    </source>
</evidence>
<evidence type="ECO:0000256" key="1">
    <source>
        <dbReference type="ARBA" id="ARBA00001947"/>
    </source>
</evidence>
<dbReference type="GO" id="GO:0006508">
    <property type="term" value="P:proteolysis"/>
    <property type="evidence" value="ECO:0007669"/>
    <property type="project" value="InterPro"/>
</dbReference>
<dbReference type="PROSITE" id="PS52035">
    <property type="entry name" value="PEPTIDASE_M14"/>
    <property type="match status" value="1"/>
</dbReference>
<organism evidence="5 6">
    <name type="scientific">Blepharisma stoltei</name>
    <dbReference type="NCBI Taxonomy" id="1481888"/>
    <lineage>
        <taxon>Eukaryota</taxon>
        <taxon>Sar</taxon>
        <taxon>Alveolata</taxon>
        <taxon>Ciliophora</taxon>
        <taxon>Postciliodesmatophora</taxon>
        <taxon>Heterotrichea</taxon>
        <taxon>Heterotrichida</taxon>
        <taxon>Blepharismidae</taxon>
        <taxon>Blepharisma</taxon>
    </lineage>
</organism>
<protein>
    <recommendedName>
        <fullName evidence="4">Peptidase M14 domain-containing protein</fullName>
    </recommendedName>
</protein>
<sequence>MEAHQSHCIFRFPEENIEISSDFDSGNLIRAEKQEPTKFFLWICTDSPNTNARGWFYFKVSVSELQTLTFHVKNIGNLTNLYKFGFRPVFSYDKQNWERITSDFTAVPTPEGTEISFSHYFAEDSAYFAFTYPWSYEDNQNFLDSISNPNIYIFRENLISSVEGRKCDYLAISSFKGILETDMMSNGPKEFSEKQLIVISARVHAAESGSSFMMNGLIKFLLSEDPRAIELLDNFVFLLVPMLNPDGVYKGNMRFDTLGQNLNRFYSDPIISLHPTIFAIKELIVHNKERIFCYIDLHAHASIKGIFIFGNYMNDFKKQVETCLFPKLMEINNVNFHWEQCNFSDENMKAHDKNGDSREGSGRVGIFKAAGLLRCYTLECNYHSGITTNNIPSPGIEESLIDDRNSVIYNNGSPAYDIKIFENVGKSICVSILDLIEKNQYSRLRVTEFQSIEDFKVHVAENVAKLVPYRYFNEIRKIGKNKNALRELLCKKEEKEGNENKAIAEEIKVNENL</sequence>
<dbReference type="GO" id="GO:0008270">
    <property type="term" value="F:zinc ion binding"/>
    <property type="evidence" value="ECO:0007669"/>
    <property type="project" value="InterPro"/>
</dbReference>
<evidence type="ECO:0000256" key="3">
    <source>
        <dbReference type="PROSITE-ProRule" id="PRU01379"/>
    </source>
</evidence>
<evidence type="ECO:0000313" key="6">
    <source>
        <dbReference type="Proteomes" id="UP001162131"/>
    </source>
</evidence>
<feature type="active site" description="Proton donor/acceptor" evidence="3">
    <location>
        <position position="379"/>
    </location>
</feature>
<keyword evidence="6" id="KW-1185">Reference proteome</keyword>
<dbReference type="Gene3D" id="2.60.40.3120">
    <property type="match status" value="1"/>
</dbReference>
<dbReference type="Pfam" id="PF00246">
    <property type="entry name" value="Peptidase_M14"/>
    <property type="match status" value="1"/>
</dbReference>
<dbReference type="InterPro" id="IPR040626">
    <property type="entry name" value="Pepdidase_M14_N"/>
</dbReference>
<evidence type="ECO:0000313" key="5">
    <source>
        <dbReference type="EMBL" id="CAG9327499.1"/>
    </source>
</evidence>
<dbReference type="PANTHER" id="PTHR12756:SF12">
    <property type="entry name" value="CYTOSOLIC CARBOXYPEPTIDASE-LIKE PROTEIN 5"/>
    <property type="match status" value="1"/>
</dbReference>
<comment type="cofactor">
    <cofactor evidence="1">
        <name>Zn(2+)</name>
        <dbReference type="ChEBI" id="CHEBI:29105"/>
    </cofactor>
</comment>
<dbReference type="Pfam" id="PF18027">
    <property type="entry name" value="Pepdidase_M14_N"/>
    <property type="match status" value="1"/>
</dbReference>
<dbReference type="SUPFAM" id="SSF53187">
    <property type="entry name" value="Zn-dependent exopeptidases"/>
    <property type="match status" value="1"/>
</dbReference>
<name>A0AAU9K0J7_9CILI</name>
<dbReference type="PANTHER" id="PTHR12756">
    <property type="entry name" value="CYTOSOLIC CARBOXYPEPTIDASE"/>
    <property type="match status" value="1"/>
</dbReference>
<evidence type="ECO:0000259" key="4">
    <source>
        <dbReference type="PROSITE" id="PS52035"/>
    </source>
</evidence>
<dbReference type="GO" id="GO:0004181">
    <property type="term" value="F:metallocarboxypeptidase activity"/>
    <property type="evidence" value="ECO:0007669"/>
    <property type="project" value="InterPro"/>
</dbReference>
<dbReference type="Gene3D" id="3.40.630.10">
    <property type="entry name" value="Zn peptidases"/>
    <property type="match status" value="1"/>
</dbReference>
<dbReference type="EMBL" id="CAJZBQ010000043">
    <property type="protein sequence ID" value="CAG9327499.1"/>
    <property type="molecule type" value="Genomic_DNA"/>
</dbReference>
<accession>A0AAU9K0J7</accession>
<dbReference type="AlphaFoldDB" id="A0AAU9K0J7"/>
<comment type="similarity">
    <text evidence="2 3">Belongs to the peptidase M14 family.</text>
</comment>
<comment type="caution">
    <text evidence="5">The sequence shown here is derived from an EMBL/GenBank/DDBJ whole genome shotgun (WGS) entry which is preliminary data.</text>
</comment>
<gene>
    <name evidence="5" type="ORF">BSTOLATCC_MIC43534</name>
</gene>
<reference evidence="5" key="1">
    <citation type="submission" date="2021-09" db="EMBL/GenBank/DDBJ databases">
        <authorList>
            <consortium name="AG Swart"/>
            <person name="Singh M."/>
            <person name="Singh A."/>
            <person name="Seah K."/>
            <person name="Emmerich C."/>
        </authorList>
    </citation>
    <scope>NUCLEOTIDE SEQUENCE</scope>
    <source>
        <strain evidence="5">ATCC30299</strain>
    </source>
</reference>
<dbReference type="InterPro" id="IPR050821">
    <property type="entry name" value="Cytosolic_carboxypeptidase"/>
</dbReference>